<dbReference type="EMBL" id="JBHSGI010000002">
    <property type="protein sequence ID" value="MFC4667261.1"/>
    <property type="molecule type" value="Genomic_DNA"/>
</dbReference>
<dbReference type="SUPFAM" id="SSF56176">
    <property type="entry name" value="FAD-binding/transporter-associated domain-like"/>
    <property type="match status" value="1"/>
</dbReference>
<evidence type="ECO:0000256" key="2">
    <source>
        <dbReference type="ARBA" id="ARBA00022827"/>
    </source>
</evidence>
<dbReference type="InterPro" id="IPR016169">
    <property type="entry name" value="FAD-bd_PCMH_sub2"/>
</dbReference>
<comment type="caution">
    <text evidence="5">The sequence shown here is derived from an EMBL/GenBank/DDBJ whole genome shotgun (WGS) entry which is preliminary data.</text>
</comment>
<dbReference type="InterPro" id="IPR036318">
    <property type="entry name" value="FAD-bd_PCMH-like_sf"/>
</dbReference>
<evidence type="ECO:0000313" key="6">
    <source>
        <dbReference type="Proteomes" id="UP001595973"/>
    </source>
</evidence>
<dbReference type="InterPro" id="IPR051312">
    <property type="entry name" value="Diverse_Substr_Oxidored"/>
</dbReference>
<dbReference type="Gene3D" id="3.30.390.50">
    <property type="entry name" value="CO dehydrogenase flavoprotein, C-terminal domain"/>
    <property type="match status" value="1"/>
</dbReference>
<dbReference type="InterPro" id="IPR036683">
    <property type="entry name" value="CO_DH_flav_C_dom_sf"/>
</dbReference>
<dbReference type="InterPro" id="IPR005107">
    <property type="entry name" value="CO_DH_flav_C"/>
</dbReference>
<proteinExistence type="predicted"/>
<dbReference type="PANTHER" id="PTHR42659">
    <property type="entry name" value="XANTHINE DEHYDROGENASE SUBUNIT C-RELATED"/>
    <property type="match status" value="1"/>
</dbReference>
<evidence type="ECO:0000259" key="4">
    <source>
        <dbReference type="PROSITE" id="PS51387"/>
    </source>
</evidence>
<sequence length="277" mass="29071">MGAYLQPRGLDEALRLLAQGPLTVAAGCTDLFPATERQRLAGDVLDISGVSALRGISRDDSGWRIGAATRWSDVIAADLPPGFEMLKAAAREVGSVQIQNAGTVGGNLCNASPAADGVPPLLALDASVELVSAAGARVLPLQAFLCGPRHTQRRPDELLSAVLVPEAAGISAFRKLGARRYLVISIVMVAARLVLQDGRIERAAIAVGSCSPVARRLGALEARLTGMTPDDLNGLEPGFLDGQLDPIADVRGTADYRLGAAEHILRRCLRDLMEGAR</sequence>
<name>A0ABV9KCB0_9RHOB</name>
<organism evidence="5 6">
    <name type="scientific">Seohaeicola nanhaiensis</name>
    <dbReference type="NCBI Taxonomy" id="1387282"/>
    <lineage>
        <taxon>Bacteria</taxon>
        <taxon>Pseudomonadati</taxon>
        <taxon>Pseudomonadota</taxon>
        <taxon>Alphaproteobacteria</taxon>
        <taxon>Rhodobacterales</taxon>
        <taxon>Roseobacteraceae</taxon>
        <taxon>Seohaeicola</taxon>
    </lineage>
</organism>
<keyword evidence="2" id="KW-0274">FAD</keyword>
<protein>
    <submittedName>
        <fullName evidence="5">FAD binding domain-containing protein</fullName>
    </submittedName>
</protein>
<feature type="domain" description="FAD-binding PCMH-type" evidence="4">
    <location>
        <begin position="1"/>
        <end position="169"/>
    </location>
</feature>
<keyword evidence="6" id="KW-1185">Reference proteome</keyword>
<dbReference type="SUPFAM" id="SSF55447">
    <property type="entry name" value="CO dehydrogenase flavoprotein C-terminal domain-like"/>
    <property type="match status" value="1"/>
</dbReference>
<dbReference type="Gene3D" id="3.30.465.10">
    <property type="match status" value="1"/>
</dbReference>
<evidence type="ECO:0000256" key="1">
    <source>
        <dbReference type="ARBA" id="ARBA00022630"/>
    </source>
</evidence>
<dbReference type="InterPro" id="IPR016166">
    <property type="entry name" value="FAD-bd_PCMH"/>
</dbReference>
<reference evidence="6" key="1">
    <citation type="journal article" date="2019" name="Int. J. Syst. Evol. Microbiol.">
        <title>The Global Catalogue of Microorganisms (GCM) 10K type strain sequencing project: providing services to taxonomists for standard genome sequencing and annotation.</title>
        <authorList>
            <consortium name="The Broad Institute Genomics Platform"/>
            <consortium name="The Broad Institute Genome Sequencing Center for Infectious Disease"/>
            <person name="Wu L."/>
            <person name="Ma J."/>
        </authorList>
    </citation>
    <scope>NUCLEOTIDE SEQUENCE [LARGE SCALE GENOMIC DNA]</scope>
    <source>
        <strain evidence="6">CGMCC 4.7283</strain>
    </source>
</reference>
<keyword evidence="3" id="KW-0560">Oxidoreductase</keyword>
<dbReference type="InterPro" id="IPR002346">
    <property type="entry name" value="Mopterin_DH_FAD-bd"/>
</dbReference>
<evidence type="ECO:0000313" key="5">
    <source>
        <dbReference type="EMBL" id="MFC4667261.1"/>
    </source>
</evidence>
<dbReference type="PANTHER" id="PTHR42659:SF2">
    <property type="entry name" value="XANTHINE DEHYDROGENASE SUBUNIT C-RELATED"/>
    <property type="match status" value="1"/>
</dbReference>
<accession>A0ABV9KCB0</accession>
<dbReference type="SMART" id="SM01092">
    <property type="entry name" value="CO_deh_flav_C"/>
    <property type="match status" value="1"/>
</dbReference>
<dbReference type="Proteomes" id="UP001595973">
    <property type="component" value="Unassembled WGS sequence"/>
</dbReference>
<evidence type="ECO:0000256" key="3">
    <source>
        <dbReference type="ARBA" id="ARBA00023002"/>
    </source>
</evidence>
<dbReference type="PROSITE" id="PS51387">
    <property type="entry name" value="FAD_PCMH"/>
    <property type="match status" value="1"/>
</dbReference>
<keyword evidence="1" id="KW-0285">Flavoprotein</keyword>
<gene>
    <name evidence="5" type="ORF">ACFO5X_01735</name>
</gene>
<dbReference type="RefSeq" id="WP_380715292.1">
    <property type="nucleotide sequence ID" value="NZ_JBHSGI010000002.1"/>
</dbReference>
<dbReference type="Pfam" id="PF00941">
    <property type="entry name" value="FAD_binding_5"/>
    <property type="match status" value="1"/>
</dbReference>
<dbReference type="Pfam" id="PF03450">
    <property type="entry name" value="CO_deh_flav_C"/>
    <property type="match status" value="1"/>
</dbReference>